<feature type="chain" id="PRO_5047487240" evidence="1">
    <location>
        <begin position="24"/>
        <end position="138"/>
    </location>
</feature>
<protein>
    <submittedName>
        <fullName evidence="2">Uncharacterized protein</fullName>
    </submittedName>
</protein>
<evidence type="ECO:0000313" key="3">
    <source>
        <dbReference type="Proteomes" id="UP000759443"/>
    </source>
</evidence>
<dbReference type="Proteomes" id="UP000759443">
    <property type="component" value="Unassembled WGS sequence"/>
</dbReference>
<reference evidence="2 3" key="1">
    <citation type="submission" date="2021-03" db="EMBL/GenBank/DDBJ databases">
        <title>Genomic Encyclopedia of Type Strains, Phase IV (KMG-IV): sequencing the most valuable type-strain genomes for metagenomic binning, comparative biology and taxonomic classification.</title>
        <authorList>
            <person name="Goeker M."/>
        </authorList>
    </citation>
    <scope>NUCLEOTIDE SEQUENCE [LARGE SCALE GENOMIC DNA]</scope>
    <source>
        <strain evidence="2 3">DSM 21600</strain>
    </source>
</reference>
<keyword evidence="3" id="KW-1185">Reference proteome</keyword>
<keyword evidence="1" id="KW-0732">Signal</keyword>
<dbReference type="InterPro" id="IPR047726">
    <property type="entry name" value="CsgH_dom"/>
</dbReference>
<dbReference type="EMBL" id="JAGGJU010000002">
    <property type="protein sequence ID" value="MBP1849446.1"/>
    <property type="molecule type" value="Genomic_DNA"/>
</dbReference>
<sequence length="138" mass="14893">MAPQIVLLLVAFSLAGHAGLAEADDQDATRIYGIPSGSQVEDCGIEIAEGALTRLSPFLDAADNLQGSYRLMVITWTSGSVAETRQENRIDAGELKASNLFIDHPDRLRVTLEVWTEQGATVCLLEHQLSLGKQATDI</sequence>
<dbReference type="RefSeq" id="WP_209942546.1">
    <property type="nucleotide sequence ID" value="NZ_JAGGJU010000002.1"/>
</dbReference>
<dbReference type="Gene3D" id="2.60.40.2420">
    <property type="match status" value="1"/>
</dbReference>
<proteinExistence type="predicted"/>
<organism evidence="2 3">
    <name type="scientific">Rhizobium halophytocola</name>
    <dbReference type="NCBI Taxonomy" id="735519"/>
    <lineage>
        <taxon>Bacteria</taxon>
        <taxon>Pseudomonadati</taxon>
        <taxon>Pseudomonadota</taxon>
        <taxon>Alphaproteobacteria</taxon>
        <taxon>Hyphomicrobiales</taxon>
        <taxon>Rhizobiaceae</taxon>
        <taxon>Rhizobium/Agrobacterium group</taxon>
        <taxon>Rhizobium</taxon>
    </lineage>
</organism>
<dbReference type="InterPro" id="IPR053722">
    <property type="entry name" value="Curli_assembly_CsgC/AgfC"/>
</dbReference>
<evidence type="ECO:0000256" key="1">
    <source>
        <dbReference type="SAM" id="SignalP"/>
    </source>
</evidence>
<accession>A0ABS4DUS8</accession>
<comment type="caution">
    <text evidence="2">The sequence shown here is derived from an EMBL/GenBank/DDBJ whole genome shotgun (WGS) entry which is preliminary data.</text>
</comment>
<dbReference type="NCBIfam" id="NF041112">
    <property type="entry name" value="chap_CsgH_alph"/>
    <property type="match status" value="1"/>
</dbReference>
<gene>
    <name evidence="2" type="ORF">J2Z17_000867</name>
</gene>
<feature type="signal peptide" evidence="1">
    <location>
        <begin position="1"/>
        <end position="23"/>
    </location>
</feature>
<name>A0ABS4DUS8_9HYPH</name>
<evidence type="ECO:0000313" key="2">
    <source>
        <dbReference type="EMBL" id="MBP1849446.1"/>
    </source>
</evidence>